<dbReference type="CDD" id="cd20102">
    <property type="entry name" value="MBT_L3MBTL1-like_rpt2"/>
    <property type="match status" value="1"/>
</dbReference>
<dbReference type="SMART" id="SM00561">
    <property type="entry name" value="MBT"/>
    <property type="match status" value="3"/>
</dbReference>
<dbReference type="InterPro" id="IPR001660">
    <property type="entry name" value="SAM"/>
</dbReference>
<keyword evidence="4" id="KW-0863">Zinc-finger</keyword>
<evidence type="ECO:0000256" key="5">
    <source>
        <dbReference type="ARBA" id="ARBA00022833"/>
    </source>
</evidence>
<dbReference type="Gene3D" id="2.30.30.140">
    <property type="match status" value="3"/>
</dbReference>
<dbReference type="InterPro" id="IPR013761">
    <property type="entry name" value="SAM/pointed_sf"/>
</dbReference>
<keyword evidence="6" id="KW-0156">Chromatin regulator</keyword>
<dbReference type="PROSITE" id="PS50105">
    <property type="entry name" value="SAM_DOMAIN"/>
    <property type="match status" value="1"/>
</dbReference>
<dbReference type="KEGG" id="apln:108744879"/>
<evidence type="ECO:0000256" key="3">
    <source>
        <dbReference type="ARBA" id="ARBA00022737"/>
    </source>
</evidence>
<evidence type="ECO:0000313" key="13">
    <source>
        <dbReference type="Proteomes" id="UP000192223"/>
    </source>
</evidence>
<name>A0A7F5RNJ6_AGRPL</name>
<protein>
    <submittedName>
        <fullName evidence="14">Lethal(3)malignant brain tumor-like protein 3 isoform X1</fullName>
    </submittedName>
</protein>
<dbReference type="GeneID" id="108744879"/>
<keyword evidence="3" id="KW-0677">Repeat</keyword>
<feature type="compositionally biased region" description="Basic and acidic residues" evidence="11">
    <location>
        <begin position="1134"/>
        <end position="1153"/>
    </location>
</feature>
<dbReference type="CDD" id="cd20101">
    <property type="entry name" value="MBT_L3MBTL1-like_rpt1"/>
    <property type="match status" value="1"/>
</dbReference>
<evidence type="ECO:0000256" key="7">
    <source>
        <dbReference type="ARBA" id="ARBA00023015"/>
    </source>
</evidence>
<dbReference type="SMART" id="SM00454">
    <property type="entry name" value="SAM"/>
    <property type="match status" value="1"/>
</dbReference>
<dbReference type="GO" id="GO:0003682">
    <property type="term" value="F:chromatin binding"/>
    <property type="evidence" value="ECO:0007669"/>
    <property type="project" value="TreeGrafter"/>
</dbReference>
<dbReference type="SUPFAM" id="SSF47769">
    <property type="entry name" value="SAM/Pointed domain"/>
    <property type="match status" value="1"/>
</dbReference>
<comment type="subcellular location">
    <subcellularLocation>
        <location evidence="1">Nucleus</location>
    </subcellularLocation>
</comment>
<keyword evidence="8" id="KW-0804">Transcription</keyword>
<organism evidence="13 14">
    <name type="scientific">Agrilus planipennis</name>
    <name type="common">Emerald ash borer</name>
    <name type="synonym">Agrilus marcopoli</name>
    <dbReference type="NCBI Taxonomy" id="224129"/>
    <lineage>
        <taxon>Eukaryota</taxon>
        <taxon>Metazoa</taxon>
        <taxon>Ecdysozoa</taxon>
        <taxon>Arthropoda</taxon>
        <taxon>Hexapoda</taxon>
        <taxon>Insecta</taxon>
        <taxon>Pterygota</taxon>
        <taxon>Neoptera</taxon>
        <taxon>Endopterygota</taxon>
        <taxon>Coleoptera</taxon>
        <taxon>Polyphaga</taxon>
        <taxon>Elateriformia</taxon>
        <taxon>Buprestoidea</taxon>
        <taxon>Buprestidae</taxon>
        <taxon>Agrilinae</taxon>
        <taxon>Agrilus</taxon>
    </lineage>
</organism>
<dbReference type="Gene3D" id="4.10.320.30">
    <property type="match status" value="1"/>
</dbReference>
<dbReference type="InterPro" id="IPR050548">
    <property type="entry name" value="PcG_chromatin_remod_factors"/>
</dbReference>
<reference evidence="14" key="1">
    <citation type="submission" date="2025-08" db="UniProtKB">
        <authorList>
            <consortium name="RefSeq"/>
        </authorList>
    </citation>
    <scope>IDENTIFICATION</scope>
    <source>
        <tissue evidence="14">Entire body</tissue>
    </source>
</reference>
<dbReference type="GO" id="GO:0045892">
    <property type="term" value="P:negative regulation of DNA-templated transcription"/>
    <property type="evidence" value="ECO:0007669"/>
    <property type="project" value="TreeGrafter"/>
</dbReference>
<dbReference type="PROSITE" id="PS51802">
    <property type="entry name" value="ZF_CCHHC"/>
    <property type="match status" value="1"/>
</dbReference>
<keyword evidence="7" id="KW-0805">Transcription regulation</keyword>
<sequence length="1284" mass="145348">MSASVSSNSADLSIQFDSEKETDVVLNLNSTTNNSTSNSVSDISKTEIVNNNSSVETVTPTQLTQWVYIQTPTKVALSNNASSNNKNNSNNLMVNGTLPQFQLSNLGSGINNKNTILPSSIQIPTNITIPTNQGVLLTQPLHNSIKPHLVIKKSPGNIQAVPVVPVSVATSTGSKSALVHFTMIKSNDSAQLQQFGGLGKIKTTDNLQIVSSSHLSSSISNSSLTNQKYVIAPMPKVTSNRLPITATTNTVQPKIAFMPIGTLNSSKPKTFNFKLTDGQLKERNNGKLPLWAETLPGNKQKMYNFKIADGLLQNDNNGNIKILCSSSGDKDTENSDRINQPENEKLLCSEIICLNSPEKKESPEERFYELSIVENSNSCKSDVNLTITPVLDDPEKCRGFENNKFPQKETQKFVKHGVSILKKNFANVDRKSEKNSNSLIISPMPNTITTVSDAISKEIKVLSTSKENTDVFLAKSLPLRTERRRKSNFSYRVDYDDAMTSSNANNWKKSKISLDRYKQFENSDIMLTKLDDDNNYDIKKEIKTEDMIEIELIKEEKVDEPKENCDIFKILKWEDGIGTLPGSELKFHMNEYGMLEYLTKEEFKQLLSSKKPEQLDQKPKKESQEDICCAECGCYGLRSDFVTSKYCSYDCQENGMKHYKVKRKKKKTWTKKTSNEYLGNNDNGDVDQSPSEEENTSNENSIDKYNYPWNCSKKGFSWSKYLDHIKAKAAPVKLFKDPFPYTRNGFRPGMKLEGIDPQHPSHFCVLTVAEVVGYRMRLYFDGYPENYDFWVNADSMDIFPAGWCEKNGHVLHLPPTYTTEDFNWNTYLKQTRSTAAPKHLFVNRAGSSVCPNGFRIGMKLEAVDRKNTSLICVATVADMMDNRLLIHFDNWNDIYDYWADPTSPYIHPVGWCDQYGHNLTPPSAAKNRRTGCSFFPGYPNPETFTWEKYLKETKSTPAPVRAFKQRPACGFKRSMRLEAVDKRVPQLIRVATVDDVREHQIRIRFDGWPDRYNFWIDDDSTDIHPVGWCQKTGHPIEPPLTPDDVYDFLECPTVGCRGVGHIRGPKYPTHSSQNDCPYAEENIDKENILPDRLLTPDCQVEAVVPVSVPVSKEIKDKSPIERQKPRIGRPPKIPRMDTHNIKTEWNESDDSKPPKRKYPKRCKTESPPGGFSVPKRDGLIIKNGFVQPPPPDPTWFKHANYLRQFIRQDADPRDWSVDDVADFISSLPSCNEEHLALFDAHHIDGEALLMLTQQDLTNILNIKLGPAIKLYNAILLLRRNIFAV</sequence>
<dbReference type="FunFam" id="2.30.30.140:FF:000007">
    <property type="entry name" value="Lethal(3)malignant brain tumor-like protein 1"/>
    <property type="match status" value="1"/>
</dbReference>
<dbReference type="CDD" id="cd20103">
    <property type="entry name" value="MBT_L3MBTL1-like_rpt3"/>
    <property type="match status" value="1"/>
</dbReference>
<evidence type="ECO:0000259" key="12">
    <source>
        <dbReference type="PROSITE" id="PS50105"/>
    </source>
</evidence>
<dbReference type="Pfam" id="PF02820">
    <property type="entry name" value="MBT"/>
    <property type="match status" value="3"/>
</dbReference>
<keyword evidence="9" id="KW-0539">Nucleus</keyword>
<dbReference type="PANTHER" id="PTHR12247:SF131">
    <property type="entry name" value="LD05287P"/>
    <property type="match status" value="1"/>
</dbReference>
<feature type="region of interest" description="Disordered" evidence="11">
    <location>
        <begin position="672"/>
        <end position="700"/>
    </location>
</feature>
<keyword evidence="2" id="KW-0479">Metal-binding</keyword>
<gene>
    <name evidence="14" type="primary">LOC108744879</name>
</gene>
<keyword evidence="5" id="KW-0862">Zinc</keyword>
<evidence type="ECO:0000256" key="2">
    <source>
        <dbReference type="ARBA" id="ARBA00022723"/>
    </source>
</evidence>
<keyword evidence="13" id="KW-1185">Reference proteome</keyword>
<evidence type="ECO:0000256" key="4">
    <source>
        <dbReference type="ARBA" id="ARBA00022771"/>
    </source>
</evidence>
<dbReference type="RefSeq" id="XP_025837597.1">
    <property type="nucleotide sequence ID" value="XM_025981812.1"/>
</dbReference>
<dbReference type="InterPro" id="IPR002515">
    <property type="entry name" value="Znf_C2H2C"/>
</dbReference>
<feature type="domain" description="SAM" evidence="12">
    <location>
        <begin position="1215"/>
        <end position="1280"/>
    </location>
</feature>
<dbReference type="Pfam" id="PF01530">
    <property type="entry name" value="zf-C2HC"/>
    <property type="match status" value="1"/>
</dbReference>
<feature type="repeat" description="MBT" evidence="10">
    <location>
        <begin position="822"/>
        <end position="922"/>
    </location>
</feature>
<evidence type="ECO:0000313" key="14">
    <source>
        <dbReference type="RefSeq" id="XP_025837597.1"/>
    </source>
</evidence>
<dbReference type="Pfam" id="PF00536">
    <property type="entry name" value="SAM_1"/>
    <property type="match status" value="1"/>
</dbReference>
<dbReference type="GO" id="GO:0008270">
    <property type="term" value="F:zinc ion binding"/>
    <property type="evidence" value="ECO:0007669"/>
    <property type="project" value="UniProtKB-KW"/>
</dbReference>
<evidence type="ECO:0000256" key="10">
    <source>
        <dbReference type="PROSITE-ProRule" id="PRU00459"/>
    </source>
</evidence>
<evidence type="ECO:0000256" key="9">
    <source>
        <dbReference type="ARBA" id="ARBA00023242"/>
    </source>
</evidence>
<feature type="region of interest" description="Disordered" evidence="11">
    <location>
        <begin position="1117"/>
        <end position="1169"/>
    </location>
</feature>
<dbReference type="InParanoid" id="A0A7F5RNJ6"/>
<accession>A0A7F5RNJ6</accession>
<evidence type="ECO:0000256" key="6">
    <source>
        <dbReference type="ARBA" id="ARBA00022853"/>
    </source>
</evidence>
<evidence type="ECO:0000256" key="8">
    <source>
        <dbReference type="ARBA" id="ARBA00023163"/>
    </source>
</evidence>
<dbReference type="PANTHER" id="PTHR12247">
    <property type="entry name" value="POLYCOMB GROUP PROTEIN"/>
    <property type="match status" value="1"/>
</dbReference>
<feature type="compositionally biased region" description="Polar residues" evidence="11">
    <location>
        <begin position="675"/>
        <end position="688"/>
    </location>
</feature>
<dbReference type="InterPro" id="IPR004092">
    <property type="entry name" value="Mbt"/>
</dbReference>
<dbReference type="SUPFAM" id="SSF63748">
    <property type="entry name" value="Tudor/PWWP/MBT"/>
    <property type="match status" value="3"/>
</dbReference>
<dbReference type="GO" id="GO:0005634">
    <property type="term" value="C:nucleus"/>
    <property type="evidence" value="ECO:0007669"/>
    <property type="project" value="UniProtKB-SubCell"/>
</dbReference>
<dbReference type="Proteomes" id="UP000192223">
    <property type="component" value="Unplaced"/>
</dbReference>
<feature type="repeat" description="MBT" evidence="10">
    <location>
        <begin position="716"/>
        <end position="814"/>
    </location>
</feature>
<dbReference type="Gene3D" id="1.10.150.50">
    <property type="entry name" value="Transcription Factor, Ets-1"/>
    <property type="match status" value="1"/>
</dbReference>
<evidence type="ECO:0000256" key="1">
    <source>
        <dbReference type="ARBA" id="ARBA00004123"/>
    </source>
</evidence>
<dbReference type="GO" id="GO:0042393">
    <property type="term" value="F:histone binding"/>
    <property type="evidence" value="ECO:0007669"/>
    <property type="project" value="TreeGrafter"/>
</dbReference>
<evidence type="ECO:0000256" key="11">
    <source>
        <dbReference type="SAM" id="MobiDB-lite"/>
    </source>
</evidence>
<dbReference type="PROSITE" id="PS51079">
    <property type="entry name" value="MBT"/>
    <property type="match status" value="3"/>
</dbReference>
<dbReference type="OrthoDB" id="8188861at2759"/>
<dbReference type="GO" id="GO:0006325">
    <property type="term" value="P:chromatin organization"/>
    <property type="evidence" value="ECO:0007669"/>
    <property type="project" value="UniProtKB-KW"/>
</dbReference>
<feature type="repeat" description="MBT" evidence="10">
    <location>
        <begin position="944"/>
        <end position="1039"/>
    </location>
</feature>
<proteinExistence type="predicted"/>